<proteinExistence type="predicted"/>
<keyword evidence="3" id="KW-1185">Reference proteome</keyword>
<dbReference type="EMBL" id="JADCKQ010000018">
    <property type="protein sequence ID" value="MBI1495345.1"/>
    <property type="molecule type" value="Genomic_DNA"/>
</dbReference>
<dbReference type="Proteomes" id="UP000640583">
    <property type="component" value="Unassembled WGS sequence"/>
</dbReference>
<dbReference type="RefSeq" id="WP_228850049.1">
    <property type="nucleotide sequence ID" value="NZ_JADCKQ010000018.1"/>
</dbReference>
<comment type="caution">
    <text evidence="2">The sequence shown here is derived from an EMBL/GenBank/DDBJ whole genome shotgun (WGS) entry which is preliminary data.</text>
</comment>
<name>A0A8J7J8I1_9RHOB</name>
<organism evidence="2 3">
    <name type="scientific">Halocynthiibacter styelae</name>
    <dbReference type="NCBI Taxonomy" id="2761955"/>
    <lineage>
        <taxon>Bacteria</taxon>
        <taxon>Pseudomonadati</taxon>
        <taxon>Pseudomonadota</taxon>
        <taxon>Alphaproteobacteria</taxon>
        <taxon>Rhodobacterales</taxon>
        <taxon>Paracoccaceae</taxon>
        <taxon>Halocynthiibacter</taxon>
    </lineage>
</organism>
<evidence type="ECO:0000313" key="3">
    <source>
        <dbReference type="Proteomes" id="UP000640583"/>
    </source>
</evidence>
<reference evidence="2" key="1">
    <citation type="submission" date="2020-10" db="EMBL/GenBank/DDBJ databases">
        <title>Paenihalocynthiibacter styelae gen. nov., sp. nov., isolated from stalked sea squirt Styela clava.</title>
        <authorList>
            <person name="Kim Y.-O."/>
            <person name="Yoon J.-H."/>
        </authorList>
    </citation>
    <scope>NUCLEOTIDE SEQUENCE</scope>
    <source>
        <strain evidence="2">MYP1-1</strain>
    </source>
</reference>
<protein>
    <submittedName>
        <fullName evidence="2">Uncharacterized protein</fullName>
    </submittedName>
</protein>
<dbReference type="AlphaFoldDB" id="A0A8J7J8I1"/>
<feature type="compositionally biased region" description="Basic and acidic residues" evidence="1">
    <location>
        <begin position="299"/>
        <end position="316"/>
    </location>
</feature>
<accession>A0A8J7J8I1</accession>
<gene>
    <name evidence="2" type="ORF">H1D41_17010</name>
</gene>
<evidence type="ECO:0000256" key="1">
    <source>
        <dbReference type="SAM" id="MobiDB-lite"/>
    </source>
</evidence>
<evidence type="ECO:0000313" key="2">
    <source>
        <dbReference type="EMBL" id="MBI1495345.1"/>
    </source>
</evidence>
<sequence>MDMVGVGLMELVLHLGAHCSGHLGFQKFLAANTAALSQEGIATALPAQTKGGMLAGLMVAQGHETPLTDHAAHRSAGLMRLHLADLTRQDMQLLLLSEPGLLGNVALNLTSGQLYPDAAWRLARMRNTFERSVTRICLTIRSYECWWMQQLAAGMFQGHALPTEAQLDRLVTQPRRWRHLAQELRDAFPAAEILILPHEALSDQHPRMLALLTGAILADPVTDFTTPADIAGDLAQLVADRDEDPGTYAGQLHKGGTWMPFPNFHREVLQDAYREDLTWLRGQADNNITLIENTGAHPGQEDERGHNDGFKEERAAARNMGDPGRERTAGASAG</sequence>
<feature type="region of interest" description="Disordered" evidence="1">
    <location>
        <begin position="293"/>
        <end position="334"/>
    </location>
</feature>